<evidence type="ECO:0000256" key="1">
    <source>
        <dbReference type="SAM" id="SignalP"/>
    </source>
</evidence>
<comment type="caution">
    <text evidence="2">The sequence shown here is derived from an EMBL/GenBank/DDBJ whole genome shotgun (WGS) entry which is preliminary data.</text>
</comment>
<dbReference type="OrthoDB" id="5348860at2"/>
<keyword evidence="1" id="KW-0732">Signal</keyword>
<dbReference type="EMBL" id="QGTJ01000008">
    <property type="protein sequence ID" value="PWV60185.1"/>
    <property type="molecule type" value="Genomic_DNA"/>
</dbReference>
<proteinExistence type="predicted"/>
<sequence>MNDIASMLAAARQSTQRPIPAAAPVIGLWLLLGAASAQAATAVCPGELGHLAAYAGSYEVDKLFNDPALVQRLQQRLGSEFAHVRDNLGVVGPISVEGCDLSVAGNQPHRGSEEEAAVSVDLRRDRVAVGVLSGRRILVYADAGASVPGQWPRSLLDWVTRTRQYTAAPRAGVRVITDPNGADARRLVRGIGPYKAPAAPIAVVVPADPPTAVQRAAVRRAAAAEFREMQQTEGKALEFSVGSADLNDDGQPDLIVHLSSMSYCGSAGCGGFALLANGQGYATRQIALPWFYEKVQILPSRHRGMHDLRFDDARGHFEWNGREYVFR</sequence>
<keyword evidence="3" id="KW-1185">Reference proteome</keyword>
<organism evidence="2 3">
    <name type="scientific">Plasticicumulans acidivorans</name>
    <dbReference type="NCBI Taxonomy" id="886464"/>
    <lineage>
        <taxon>Bacteria</taxon>
        <taxon>Pseudomonadati</taxon>
        <taxon>Pseudomonadota</taxon>
        <taxon>Gammaproteobacteria</taxon>
        <taxon>Candidatus Competibacteraceae</taxon>
        <taxon>Plasticicumulans</taxon>
    </lineage>
</organism>
<accession>A0A317MSU2</accession>
<evidence type="ECO:0000313" key="2">
    <source>
        <dbReference type="EMBL" id="PWV60185.1"/>
    </source>
</evidence>
<dbReference type="AlphaFoldDB" id="A0A317MSU2"/>
<feature type="chain" id="PRO_5016456473" description="VCBS repeat protein" evidence="1">
    <location>
        <begin position="40"/>
        <end position="327"/>
    </location>
</feature>
<name>A0A317MSU2_9GAMM</name>
<gene>
    <name evidence="2" type="ORF">C7443_108114</name>
</gene>
<feature type="signal peptide" evidence="1">
    <location>
        <begin position="1"/>
        <end position="39"/>
    </location>
</feature>
<evidence type="ECO:0008006" key="4">
    <source>
        <dbReference type="Google" id="ProtNLM"/>
    </source>
</evidence>
<reference evidence="2 3" key="1">
    <citation type="submission" date="2018-05" db="EMBL/GenBank/DDBJ databases">
        <title>Genomic Encyclopedia of Type Strains, Phase IV (KMG-IV): sequencing the most valuable type-strain genomes for metagenomic binning, comparative biology and taxonomic classification.</title>
        <authorList>
            <person name="Goeker M."/>
        </authorList>
    </citation>
    <scope>NUCLEOTIDE SEQUENCE [LARGE SCALE GENOMIC DNA]</scope>
    <source>
        <strain evidence="2 3">DSM 23606</strain>
    </source>
</reference>
<dbReference type="RefSeq" id="WP_110019290.1">
    <property type="nucleotide sequence ID" value="NZ_QGTJ01000008.1"/>
</dbReference>
<protein>
    <recommendedName>
        <fullName evidence="4">VCBS repeat protein</fullName>
    </recommendedName>
</protein>
<dbReference type="Proteomes" id="UP000246569">
    <property type="component" value="Unassembled WGS sequence"/>
</dbReference>
<evidence type="ECO:0000313" key="3">
    <source>
        <dbReference type="Proteomes" id="UP000246569"/>
    </source>
</evidence>